<dbReference type="Proteomes" id="UP000287651">
    <property type="component" value="Unassembled WGS sequence"/>
</dbReference>
<gene>
    <name evidence="1" type="ORF">B296_00014156</name>
</gene>
<protein>
    <submittedName>
        <fullName evidence="1">Uncharacterized protein</fullName>
    </submittedName>
</protein>
<organism evidence="1 2">
    <name type="scientific">Ensete ventricosum</name>
    <name type="common">Abyssinian banana</name>
    <name type="synonym">Musa ensete</name>
    <dbReference type="NCBI Taxonomy" id="4639"/>
    <lineage>
        <taxon>Eukaryota</taxon>
        <taxon>Viridiplantae</taxon>
        <taxon>Streptophyta</taxon>
        <taxon>Embryophyta</taxon>
        <taxon>Tracheophyta</taxon>
        <taxon>Spermatophyta</taxon>
        <taxon>Magnoliopsida</taxon>
        <taxon>Liliopsida</taxon>
        <taxon>Zingiberales</taxon>
        <taxon>Musaceae</taxon>
        <taxon>Ensete</taxon>
    </lineage>
</organism>
<dbReference type="AlphaFoldDB" id="A0A427ANH8"/>
<dbReference type="EMBL" id="AMZH03001844">
    <property type="protein sequence ID" value="RRT77770.1"/>
    <property type="molecule type" value="Genomic_DNA"/>
</dbReference>
<evidence type="ECO:0000313" key="1">
    <source>
        <dbReference type="EMBL" id="RRT77770.1"/>
    </source>
</evidence>
<proteinExistence type="predicted"/>
<comment type="caution">
    <text evidence="1">The sequence shown here is derived from an EMBL/GenBank/DDBJ whole genome shotgun (WGS) entry which is preliminary data.</text>
</comment>
<sequence>MRLSCPSMRLRQDSSSHFTRLLMLTSSGGASRHRKWYPTHDAIWWHFLGMPRGGDHPHSNDVVNFKALRGMPCVPFTTRAAPPPTQEELVEAPEVRPHEGGDTYSKKKPKLGVHKVFRSITTRVDCGTKEGHGGDGSGARSPRGKEHVMVAVANPTVGKTPVHG</sequence>
<name>A0A427ANH8_ENSVE</name>
<evidence type="ECO:0000313" key="2">
    <source>
        <dbReference type="Proteomes" id="UP000287651"/>
    </source>
</evidence>
<reference evidence="1 2" key="1">
    <citation type="journal article" date="2014" name="Agronomy (Basel)">
        <title>A Draft Genome Sequence for Ensete ventricosum, the Drought-Tolerant Tree Against Hunger.</title>
        <authorList>
            <person name="Harrison J."/>
            <person name="Moore K.A."/>
            <person name="Paszkiewicz K."/>
            <person name="Jones T."/>
            <person name="Grant M."/>
            <person name="Ambacheew D."/>
            <person name="Muzemil S."/>
            <person name="Studholme D.J."/>
        </authorList>
    </citation>
    <scope>NUCLEOTIDE SEQUENCE [LARGE SCALE GENOMIC DNA]</scope>
</reference>
<accession>A0A427ANH8</accession>